<feature type="transmembrane region" description="Helical" evidence="1">
    <location>
        <begin position="173"/>
        <end position="193"/>
    </location>
</feature>
<reference evidence="4 5" key="1">
    <citation type="submission" date="2017-05" db="EMBL/GenBank/DDBJ databases">
        <title>Genome sequence for an aflatoxigenic pathogen of Argentinian peanut, Aspergillus arachidicola.</title>
        <authorList>
            <person name="Moore G."/>
            <person name="Beltz S.B."/>
            <person name="Mack B.M."/>
        </authorList>
    </citation>
    <scope>NUCLEOTIDE SEQUENCE [LARGE SCALE GENOMIC DNA]</scope>
    <source>
        <strain evidence="4 5">CBS 117610</strain>
    </source>
</reference>
<feature type="transmembrane region" description="Helical" evidence="1">
    <location>
        <begin position="6"/>
        <end position="24"/>
    </location>
</feature>
<feature type="domain" description="DUF7702" evidence="2">
    <location>
        <begin position="3"/>
        <end position="234"/>
    </location>
</feature>
<dbReference type="InterPro" id="IPR056119">
    <property type="entry name" value="DUF7702"/>
</dbReference>
<reference evidence="3" key="2">
    <citation type="submission" date="2019-04" db="EMBL/GenBank/DDBJ databases">
        <title>Friends and foes A comparative genomics study of 23 Aspergillus species from section Flavi.</title>
        <authorList>
            <consortium name="DOE Joint Genome Institute"/>
            <person name="Kjaerbolling I."/>
            <person name="Vesth T."/>
            <person name="Frisvad J.C."/>
            <person name="Nybo J.L."/>
            <person name="Theobald S."/>
            <person name="Kildgaard S."/>
            <person name="Isbrandt T."/>
            <person name="Kuo A."/>
            <person name="Sato A."/>
            <person name="Lyhne E.K."/>
            <person name="Kogle M.E."/>
            <person name="Wiebenga A."/>
            <person name="Kun R.S."/>
            <person name="Lubbers R.J."/>
            <person name="Makela M.R."/>
            <person name="Barry K."/>
            <person name="Chovatia M."/>
            <person name="Clum A."/>
            <person name="Daum C."/>
            <person name="Haridas S."/>
            <person name="He G."/>
            <person name="LaButti K."/>
            <person name="Lipzen A."/>
            <person name="Mondo S."/>
            <person name="Riley R."/>
            <person name="Salamov A."/>
            <person name="Simmons B.A."/>
            <person name="Magnuson J.K."/>
            <person name="Henrissat B."/>
            <person name="Mortensen U.H."/>
            <person name="Larsen T.O."/>
            <person name="Devries R.P."/>
            <person name="Grigoriev I.V."/>
            <person name="Machida M."/>
            <person name="Baker S.E."/>
            <person name="Andersen M.R."/>
        </authorList>
    </citation>
    <scope>NUCLEOTIDE SEQUENCE</scope>
    <source>
        <strain evidence="3">CBS 117612</strain>
    </source>
</reference>
<evidence type="ECO:0000313" key="5">
    <source>
        <dbReference type="Proteomes" id="UP000231358"/>
    </source>
</evidence>
<dbReference type="EMBL" id="NEXV01000466">
    <property type="protein sequence ID" value="PIG83147.1"/>
    <property type="molecule type" value="Genomic_DNA"/>
</dbReference>
<evidence type="ECO:0000256" key="1">
    <source>
        <dbReference type="SAM" id="Phobius"/>
    </source>
</evidence>
<organism evidence="4 5">
    <name type="scientific">Aspergillus arachidicola</name>
    <dbReference type="NCBI Taxonomy" id="656916"/>
    <lineage>
        <taxon>Eukaryota</taxon>
        <taxon>Fungi</taxon>
        <taxon>Dikarya</taxon>
        <taxon>Ascomycota</taxon>
        <taxon>Pezizomycotina</taxon>
        <taxon>Eurotiomycetes</taxon>
        <taxon>Eurotiomycetidae</taxon>
        <taxon>Eurotiales</taxon>
        <taxon>Aspergillaceae</taxon>
        <taxon>Aspergillus</taxon>
        <taxon>Aspergillus subgen. Circumdati</taxon>
    </lineage>
</organism>
<gene>
    <name evidence="4" type="ORF">AARAC_001179</name>
    <name evidence="3" type="ORF">BDV24DRAFT_162740</name>
</gene>
<feature type="transmembrane region" description="Helical" evidence="1">
    <location>
        <begin position="133"/>
        <end position="153"/>
    </location>
</feature>
<keyword evidence="5" id="KW-1185">Reference proteome</keyword>
<keyword evidence="1" id="KW-0472">Membrane</keyword>
<feature type="transmembrane region" description="Helical" evidence="1">
    <location>
        <begin position="31"/>
        <end position="52"/>
    </location>
</feature>
<dbReference type="Pfam" id="PF24800">
    <property type="entry name" value="DUF7702"/>
    <property type="match status" value="1"/>
</dbReference>
<dbReference type="PANTHER" id="PTHR42109:SF3">
    <property type="entry name" value="INTEGRAL MEMBRANE PROTEIN (AFU_ORTHOLOGUE AFUA_5G00100)"/>
    <property type="match status" value="1"/>
</dbReference>
<feature type="transmembrane region" description="Helical" evidence="1">
    <location>
        <begin position="58"/>
        <end position="79"/>
    </location>
</feature>
<evidence type="ECO:0000259" key="2">
    <source>
        <dbReference type="Pfam" id="PF24800"/>
    </source>
</evidence>
<dbReference type="Proteomes" id="UP000231358">
    <property type="component" value="Unassembled WGS sequence"/>
</dbReference>
<dbReference type="AlphaFoldDB" id="A0A2G7FR91"/>
<dbReference type="EMBL" id="ML737136">
    <property type="protein sequence ID" value="KAE8342189.1"/>
    <property type="molecule type" value="Genomic_DNA"/>
</dbReference>
<sequence length="252" mass="27388">MNGIFPADLAVYLFLSPFVLYVYWSHRWVGWLPWTNLLVFCIVRIVGGAMGVNDNTSIAANIISSVGISPLLLAIDGLLHEARYYRHPENNVRLGRIVIIAITGVMGAGLGLSIGGSLQVYQGEGTSSDLSHWKVGTGLVVAVWAMEVVWALFSLLPSQCEKDAPGYKDGTKLMYGALAAIVFAGVRVLYNLIAVCTQRKDLSSVFGSIAVRVVLVFLPEVLAALSMILAGLWTRNIRKHNHVAEKEESMSA</sequence>
<dbReference type="PANTHER" id="PTHR42109">
    <property type="entry name" value="UNPLACED GENOMIC SCAFFOLD UM_SCAF_CONTIG_1.265, WHOLE GENOME SHOTGUN SEQUENCE"/>
    <property type="match status" value="1"/>
</dbReference>
<proteinExistence type="predicted"/>
<dbReference type="Proteomes" id="UP000325558">
    <property type="component" value="Unassembled WGS sequence"/>
</dbReference>
<keyword evidence="1" id="KW-0812">Transmembrane</keyword>
<protein>
    <submittedName>
        <fullName evidence="4">Integral membrane protein</fullName>
    </submittedName>
</protein>
<evidence type="ECO:0000313" key="4">
    <source>
        <dbReference type="EMBL" id="PIG83147.1"/>
    </source>
</evidence>
<dbReference type="OrthoDB" id="2560628at2759"/>
<feature type="transmembrane region" description="Helical" evidence="1">
    <location>
        <begin position="205"/>
        <end position="233"/>
    </location>
</feature>
<keyword evidence="1" id="KW-1133">Transmembrane helix</keyword>
<accession>A0A2G7FR91</accession>
<feature type="transmembrane region" description="Helical" evidence="1">
    <location>
        <begin position="99"/>
        <end position="121"/>
    </location>
</feature>
<evidence type="ECO:0000313" key="3">
    <source>
        <dbReference type="EMBL" id="KAE8342189.1"/>
    </source>
</evidence>
<name>A0A2G7FR91_9EURO</name>